<keyword evidence="8" id="KW-0119">Carbohydrate metabolism</keyword>
<evidence type="ECO:0000256" key="13">
    <source>
        <dbReference type="SAM" id="MobiDB-lite"/>
    </source>
</evidence>
<reference evidence="16" key="1">
    <citation type="submission" date="2021-10" db="EMBL/GenBank/DDBJ databases">
        <title>De novo Genome Assembly of Clathrus columnatus (Basidiomycota, Fungi) Using Illumina and Nanopore Sequence Data.</title>
        <authorList>
            <person name="Ogiso-Tanaka E."/>
            <person name="Itagaki H."/>
            <person name="Hosoya T."/>
            <person name="Hosaka K."/>
        </authorList>
    </citation>
    <scope>NUCLEOTIDE SEQUENCE</scope>
    <source>
        <strain evidence="16">MO-923</strain>
    </source>
</reference>
<evidence type="ECO:0000256" key="5">
    <source>
        <dbReference type="ARBA" id="ARBA00023008"/>
    </source>
</evidence>
<feature type="signal peptide" evidence="14">
    <location>
        <begin position="1"/>
        <end position="21"/>
    </location>
</feature>
<feature type="region of interest" description="Disordered" evidence="13">
    <location>
        <begin position="256"/>
        <end position="280"/>
    </location>
</feature>
<dbReference type="GO" id="GO:0046872">
    <property type="term" value="F:metal ion binding"/>
    <property type="evidence" value="ECO:0007669"/>
    <property type="project" value="UniProtKB-KW"/>
</dbReference>
<evidence type="ECO:0000256" key="6">
    <source>
        <dbReference type="ARBA" id="ARBA00023033"/>
    </source>
</evidence>
<dbReference type="GO" id="GO:0004497">
    <property type="term" value="F:monooxygenase activity"/>
    <property type="evidence" value="ECO:0007669"/>
    <property type="project" value="UniProtKB-KW"/>
</dbReference>
<keyword evidence="4" id="KW-0560">Oxidoreductase</keyword>
<evidence type="ECO:0000256" key="4">
    <source>
        <dbReference type="ARBA" id="ARBA00023002"/>
    </source>
</evidence>
<keyword evidence="7" id="KW-1015">Disulfide bond</keyword>
<keyword evidence="2" id="KW-0479">Metal-binding</keyword>
<dbReference type="EC" id="1.14.99.56" evidence="12"/>
<dbReference type="PANTHER" id="PTHR33353">
    <property type="entry name" value="PUTATIVE (AFU_ORTHOLOGUE AFUA_1G12560)-RELATED"/>
    <property type="match status" value="1"/>
</dbReference>
<evidence type="ECO:0000256" key="14">
    <source>
        <dbReference type="SAM" id="SignalP"/>
    </source>
</evidence>
<keyword evidence="14" id="KW-0732">Signal</keyword>
<comment type="caution">
    <text evidence="16">The sequence shown here is derived from an EMBL/GenBank/DDBJ whole genome shotgun (WGS) entry which is preliminary data.</text>
</comment>
<keyword evidence="17" id="KW-1185">Reference proteome</keyword>
<dbReference type="AlphaFoldDB" id="A0AAV5A6Y0"/>
<dbReference type="CDD" id="cd21175">
    <property type="entry name" value="LPMO_AA9"/>
    <property type="match status" value="1"/>
</dbReference>
<dbReference type="GO" id="GO:0030245">
    <property type="term" value="P:cellulose catabolic process"/>
    <property type="evidence" value="ECO:0007669"/>
    <property type="project" value="UniProtKB-KW"/>
</dbReference>
<dbReference type="InterPro" id="IPR005103">
    <property type="entry name" value="AA9_LPMO"/>
</dbReference>
<evidence type="ECO:0000313" key="17">
    <source>
        <dbReference type="Proteomes" id="UP001050691"/>
    </source>
</evidence>
<evidence type="ECO:0000256" key="11">
    <source>
        <dbReference type="ARBA" id="ARBA00045077"/>
    </source>
</evidence>
<dbReference type="Gene3D" id="2.70.50.70">
    <property type="match status" value="1"/>
</dbReference>
<dbReference type="EMBL" id="BPWL01000003">
    <property type="protein sequence ID" value="GJJ09004.1"/>
    <property type="molecule type" value="Genomic_DNA"/>
</dbReference>
<proteinExistence type="inferred from homology"/>
<evidence type="ECO:0000256" key="12">
    <source>
        <dbReference type="ARBA" id="ARBA00047174"/>
    </source>
</evidence>
<comment type="similarity">
    <text evidence="10">Belongs to the polysaccharide monooxygenase AA9 family.</text>
</comment>
<dbReference type="Proteomes" id="UP001050691">
    <property type="component" value="Unassembled WGS sequence"/>
</dbReference>
<evidence type="ECO:0000259" key="15">
    <source>
        <dbReference type="Pfam" id="PF03443"/>
    </source>
</evidence>
<keyword evidence="6" id="KW-0503">Monooxygenase</keyword>
<comment type="cofactor">
    <cofactor evidence="1">
        <name>Cu(2+)</name>
        <dbReference type="ChEBI" id="CHEBI:29036"/>
    </cofactor>
</comment>
<feature type="non-terminal residue" evidence="16">
    <location>
        <position position="280"/>
    </location>
</feature>
<keyword evidence="5" id="KW-0186">Copper</keyword>
<evidence type="ECO:0000256" key="8">
    <source>
        <dbReference type="ARBA" id="ARBA00023277"/>
    </source>
</evidence>
<name>A0AAV5A6Y0_9AGAM</name>
<gene>
    <name evidence="16" type="ORF">Clacol_003225</name>
</gene>
<feature type="domain" description="Auxiliary Activity family 9 catalytic" evidence="15">
    <location>
        <begin position="22"/>
        <end position="228"/>
    </location>
</feature>
<protein>
    <recommendedName>
        <fullName evidence="12">lytic cellulose monooxygenase (C4-dehydrogenating)</fullName>
        <ecNumber evidence="12">1.14.99.56</ecNumber>
    </recommendedName>
</protein>
<evidence type="ECO:0000313" key="16">
    <source>
        <dbReference type="EMBL" id="GJJ09004.1"/>
    </source>
</evidence>
<feature type="chain" id="PRO_5043831445" description="lytic cellulose monooxygenase (C4-dehydrogenating)" evidence="14">
    <location>
        <begin position="22"/>
        <end position="280"/>
    </location>
</feature>
<keyword evidence="9" id="KW-0624">Polysaccharide degradation</keyword>
<evidence type="ECO:0000256" key="3">
    <source>
        <dbReference type="ARBA" id="ARBA00023001"/>
    </source>
</evidence>
<evidence type="ECO:0000256" key="10">
    <source>
        <dbReference type="ARBA" id="ARBA00044502"/>
    </source>
</evidence>
<dbReference type="InterPro" id="IPR049892">
    <property type="entry name" value="AA9"/>
</dbReference>
<sequence length="280" mass="29731">MKYSTNFFFALVASLIPSISAHGFLASIAIDGKVYQGNIPNQGNSPSPIRVIDDITPVKGAMNRDVNCGKNALIAAVVAPANPGSELSFDWHSGENTIWPHNIGPMMTYMAVCGNTTCDKFDAINAEWFKIDEAGQFANNLSVWHQQDLFEGKSVNVTIPQDIAPGDYLVRHEIIALHLGNEPGGAEFYPSCSQIRIASNNGTVVQPNATVSLPGAYSDTDPGIFVPTIFNPVQNYQFPGPAVSNVVIGVNGTSPNATNSTPAGPMVSSTPQASCTGHRP</sequence>
<dbReference type="PANTHER" id="PTHR33353:SF6">
    <property type="entry name" value="ENDOGLUCANASE IV"/>
    <property type="match status" value="1"/>
</dbReference>
<accession>A0AAV5A6Y0</accession>
<evidence type="ECO:0000256" key="9">
    <source>
        <dbReference type="ARBA" id="ARBA00023326"/>
    </source>
</evidence>
<evidence type="ECO:0000256" key="7">
    <source>
        <dbReference type="ARBA" id="ARBA00023157"/>
    </source>
</evidence>
<comment type="catalytic activity">
    <reaction evidence="11">
        <text>[(1-&gt;4)-beta-D-glucosyl]n+m + reduced acceptor + O2 = 4-dehydro-beta-D-glucosyl-[(1-&gt;4)-beta-D-glucosyl]n-1 + [(1-&gt;4)-beta-D-glucosyl]m + acceptor + H2O.</text>
        <dbReference type="EC" id="1.14.99.56"/>
    </reaction>
</comment>
<evidence type="ECO:0000256" key="1">
    <source>
        <dbReference type="ARBA" id="ARBA00001973"/>
    </source>
</evidence>
<dbReference type="Pfam" id="PF03443">
    <property type="entry name" value="AA9"/>
    <property type="match status" value="1"/>
</dbReference>
<evidence type="ECO:0000256" key="2">
    <source>
        <dbReference type="ARBA" id="ARBA00022723"/>
    </source>
</evidence>
<organism evidence="16 17">
    <name type="scientific">Clathrus columnatus</name>
    <dbReference type="NCBI Taxonomy" id="1419009"/>
    <lineage>
        <taxon>Eukaryota</taxon>
        <taxon>Fungi</taxon>
        <taxon>Dikarya</taxon>
        <taxon>Basidiomycota</taxon>
        <taxon>Agaricomycotina</taxon>
        <taxon>Agaricomycetes</taxon>
        <taxon>Phallomycetidae</taxon>
        <taxon>Phallales</taxon>
        <taxon>Clathraceae</taxon>
        <taxon>Clathrus</taxon>
    </lineage>
</organism>
<keyword evidence="3" id="KW-0136">Cellulose degradation</keyword>